<organism evidence="2 3">
    <name type="scientific">Sphingobium tyrosinilyticum</name>
    <dbReference type="NCBI Taxonomy" id="2715436"/>
    <lineage>
        <taxon>Bacteria</taxon>
        <taxon>Pseudomonadati</taxon>
        <taxon>Pseudomonadota</taxon>
        <taxon>Alphaproteobacteria</taxon>
        <taxon>Sphingomonadales</taxon>
        <taxon>Sphingomonadaceae</taxon>
        <taxon>Sphingobium</taxon>
    </lineage>
</organism>
<dbReference type="RefSeq" id="WP_380806440.1">
    <property type="nucleotide sequence ID" value="NZ_JBHSFZ010000058.1"/>
</dbReference>
<evidence type="ECO:0000313" key="3">
    <source>
        <dbReference type="Proteomes" id="UP001595957"/>
    </source>
</evidence>
<reference evidence="3" key="1">
    <citation type="journal article" date="2019" name="Int. J. Syst. Evol. Microbiol.">
        <title>The Global Catalogue of Microorganisms (GCM) 10K type strain sequencing project: providing services to taxonomists for standard genome sequencing and annotation.</title>
        <authorList>
            <consortium name="The Broad Institute Genomics Platform"/>
            <consortium name="The Broad Institute Genome Sequencing Center for Infectious Disease"/>
            <person name="Wu L."/>
            <person name="Ma J."/>
        </authorList>
    </citation>
    <scope>NUCLEOTIDE SEQUENCE [LARGE SCALE GENOMIC DNA]</scope>
    <source>
        <strain evidence="3">NBRC 103632</strain>
    </source>
</reference>
<dbReference type="EMBL" id="JBHSFZ010000058">
    <property type="protein sequence ID" value="MFC4595798.1"/>
    <property type="molecule type" value="Genomic_DNA"/>
</dbReference>
<gene>
    <name evidence="2" type="ORF">ACFO3E_16680</name>
</gene>
<sequence>MLDDPRLAALAQAEDRALALFDSILSAGIIRPGRTEQEIERDIGEIAAGRFGVERHWHKRIVRAGSNTLASAGESPPDLIVGEQDIVFVDLGPVFGEWEADVGRSFVVGDDPSHHALVAALPCQFAALRSHLLAHPEISGAELYVAACQNAEAAGWRFGGAIAGHIVAEFPHARLTVPRRAHAIGPDNPRPLAELDVEGRPRHWIGEIHLIALDGSFGGFYEQLLLRPSSQFRAATTSFRIASNSTALGKP</sequence>
<dbReference type="Pfam" id="PF00557">
    <property type="entry name" value="Peptidase_M24"/>
    <property type="match status" value="1"/>
</dbReference>
<dbReference type="InterPro" id="IPR036005">
    <property type="entry name" value="Creatinase/aminopeptidase-like"/>
</dbReference>
<dbReference type="InterPro" id="IPR000994">
    <property type="entry name" value="Pept_M24"/>
</dbReference>
<comment type="caution">
    <text evidence="2">The sequence shown here is derived from an EMBL/GenBank/DDBJ whole genome shotgun (WGS) entry which is preliminary data.</text>
</comment>
<keyword evidence="3" id="KW-1185">Reference proteome</keyword>
<evidence type="ECO:0000313" key="2">
    <source>
        <dbReference type="EMBL" id="MFC4595798.1"/>
    </source>
</evidence>
<protein>
    <submittedName>
        <fullName evidence="2">M24 family metallopeptidase</fullName>
    </submittedName>
</protein>
<evidence type="ECO:0000259" key="1">
    <source>
        <dbReference type="Pfam" id="PF00557"/>
    </source>
</evidence>
<name>A0ABV9F3Q2_9SPHN</name>
<dbReference type="Gene3D" id="3.90.230.10">
    <property type="entry name" value="Creatinase/methionine aminopeptidase superfamily"/>
    <property type="match status" value="1"/>
</dbReference>
<accession>A0ABV9F3Q2</accession>
<dbReference type="SUPFAM" id="SSF55920">
    <property type="entry name" value="Creatinase/aminopeptidase"/>
    <property type="match status" value="1"/>
</dbReference>
<feature type="domain" description="Peptidase M24" evidence="1">
    <location>
        <begin position="10"/>
        <end position="172"/>
    </location>
</feature>
<proteinExistence type="predicted"/>
<dbReference type="Proteomes" id="UP001595957">
    <property type="component" value="Unassembled WGS sequence"/>
</dbReference>